<dbReference type="Pfam" id="PF11181">
    <property type="entry name" value="YflT"/>
    <property type="match status" value="1"/>
</dbReference>
<evidence type="ECO:0000256" key="1">
    <source>
        <dbReference type="SAM" id="MobiDB-lite"/>
    </source>
</evidence>
<dbReference type="RefSeq" id="WP_339574295.1">
    <property type="nucleotide sequence ID" value="NZ_JBBIAA010000004.1"/>
</dbReference>
<evidence type="ECO:0000259" key="3">
    <source>
        <dbReference type="Pfam" id="PF11181"/>
    </source>
</evidence>
<sequence>MASPFSSSARGRQGVPTAPTGQEVASYESYTAAQSAVDFLSDEEFPVQHVTIVGTDLRMVERVLGRLTYGRVAGAGFASGAWIGLLIGLLLFLFAPPEAGLVTILPAILIGGAFGLILSLVSYAATRGRRDFTSVSQIVASRYAIFCASEHTGPVREVLQRNPEAALGLTRPGWGTPTGASPSGAVVGAQGVTPAPGRAAPEEAPARVSGPTYSEMLARQRQQESEQHDGGQHDGGQQDGGRGEDAGTAVDGPREPDQAGPPR</sequence>
<name>A0ABU8RIP0_9ACTN</name>
<keyword evidence="2" id="KW-0812">Transmembrane</keyword>
<dbReference type="Proteomes" id="UP001387100">
    <property type="component" value="Unassembled WGS sequence"/>
</dbReference>
<feature type="compositionally biased region" description="Polar residues" evidence="1">
    <location>
        <begin position="1"/>
        <end position="10"/>
    </location>
</feature>
<feature type="compositionally biased region" description="Basic and acidic residues" evidence="1">
    <location>
        <begin position="221"/>
        <end position="232"/>
    </location>
</feature>
<reference evidence="4 5" key="1">
    <citation type="journal article" date="2017" name="Int. J. Syst. Evol. Microbiol.">
        <title>Pseudokineococcus basanitobsidens sp. nov., isolated from volcanic rock.</title>
        <authorList>
            <person name="Lee D.W."/>
            <person name="Park M.Y."/>
            <person name="Kim J.J."/>
            <person name="Kim B.S."/>
        </authorList>
    </citation>
    <scope>NUCLEOTIDE SEQUENCE [LARGE SCALE GENOMIC DNA]</scope>
    <source>
        <strain evidence="4 5">DSM 103726</strain>
    </source>
</reference>
<accession>A0ABU8RIP0</accession>
<keyword evidence="2" id="KW-0472">Membrane</keyword>
<feature type="transmembrane region" description="Helical" evidence="2">
    <location>
        <begin position="101"/>
        <end position="125"/>
    </location>
</feature>
<evidence type="ECO:0000313" key="5">
    <source>
        <dbReference type="Proteomes" id="UP001387100"/>
    </source>
</evidence>
<keyword evidence="2" id="KW-1133">Transmembrane helix</keyword>
<keyword evidence="5" id="KW-1185">Reference proteome</keyword>
<gene>
    <name evidence="4" type="ORF">WDZ17_06355</name>
</gene>
<evidence type="ECO:0000313" key="4">
    <source>
        <dbReference type="EMBL" id="MEJ5944915.1"/>
    </source>
</evidence>
<organism evidence="4 5">
    <name type="scientific">Pseudokineococcus basanitobsidens</name>
    <dbReference type="NCBI Taxonomy" id="1926649"/>
    <lineage>
        <taxon>Bacteria</taxon>
        <taxon>Bacillati</taxon>
        <taxon>Actinomycetota</taxon>
        <taxon>Actinomycetes</taxon>
        <taxon>Kineosporiales</taxon>
        <taxon>Kineosporiaceae</taxon>
        <taxon>Pseudokineococcus</taxon>
    </lineage>
</organism>
<dbReference type="EMBL" id="JBBIAA010000004">
    <property type="protein sequence ID" value="MEJ5944915.1"/>
    <property type="molecule type" value="Genomic_DNA"/>
</dbReference>
<dbReference type="InterPro" id="IPR025889">
    <property type="entry name" value="GSP17M-like_dom"/>
</dbReference>
<feature type="transmembrane region" description="Helical" evidence="2">
    <location>
        <begin position="72"/>
        <end position="95"/>
    </location>
</feature>
<feature type="domain" description="General stress protein 17M-like" evidence="3">
    <location>
        <begin position="22"/>
        <end position="111"/>
    </location>
</feature>
<proteinExistence type="predicted"/>
<feature type="region of interest" description="Disordered" evidence="1">
    <location>
        <begin position="1"/>
        <end position="22"/>
    </location>
</feature>
<evidence type="ECO:0000256" key="2">
    <source>
        <dbReference type="SAM" id="Phobius"/>
    </source>
</evidence>
<protein>
    <submittedName>
        <fullName evidence="4">General stress protein</fullName>
    </submittedName>
</protein>
<feature type="region of interest" description="Disordered" evidence="1">
    <location>
        <begin position="169"/>
        <end position="263"/>
    </location>
</feature>
<comment type="caution">
    <text evidence="4">The sequence shown here is derived from an EMBL/GenBank/DDBJ whole genome shotgun (WGS) entry which is preliminary data.</text>
</comment>